<evidence type="ECO:0000256" key="8">
    <source>
        <dbReference type="HAMAP-Rule" id="MF_00165"/>
    </source>
</evidence>
<dbReference type="GO" id="GO:0004798">
    <property type="term" value="F:dTMP kinase activity"/>
    <property type="evidence" value="ECO:0007669"/>
    <property type="project" value="UniProtKB-UniRule"/>
</dbReference>
<dbReference type="Gene3D" id="3.40.50.300">
    <property type="entry name" value="P-loop containing nucleotide triphosphate hydrolases"/>
    <property type="match status" value="1"/>
</dbReference>
<keyword evidence="2 8" id="KW-0808">Transferase</keyword>
<keyword evidence="6 8" id="KW-0067">ATP-binding</keyword>
<dbReference type="GO" id="GO:0005737">
    <property type="term" value="C:cytoplasm"/>
    <property type="evidence" value="ECO:0007669"/>
    <property type="project" value="TreeGrafter"/>
</dbReference>
<gene>
    <name evidence="8" type="primary">tmk</name>
    <name evidence="10" type="ORF">A2215_00710</name>
</gene>
<evidence type="ECO:0000256" key="6">
    <source>
        <dbReference type="ARBA" id="ARBA00022840"/>
    </source>
</evidence>
<comment type="caution">
    <text evidence="8">Lacks conserved residue(s) required for the propagation of feature annotation.</text>
</comment>
<feature type="domain" description="Thymidylate kinase-like" evidence="9">
    <location>
        <begin position="9"/>
        <end position="178"/>
    </location>
</feature>
<evidence type="ECO:0000313" key="11">
    <source>
        <dbReference type="Proteomes" id="UP000178583"/>
    </source>
</evidence>
<comment type="function">
    <text evidence="8">Phosphorylation of dTMP to form dTDP in both de novo and salvage pathways of dTTP synthesis.</text>
</comment>
<dbReference type="GO" id="GO:0006235">
    <property type="term" value="P:dTTP biosynthetic process"/>
    <property type="evidence" value="ECO:0007669"/>
    <property type="project" value="UniProtKB-UniRule"/>
</dbReference>
<comment type="caution">
    <text evidence="10">The sequence shown here is derived from an EMBL/GenBank/DDBJ whole genome shotgun (WGS) entry which is preliminary data.</text>
</comment>
<dbReference type="EMBL" id="MEZY01000048">
    <property type="protein sequence ID" value="OGD62536.1"/>
    <property type="molecule type" value="Genomic_DNA"/>
</dbReference>
<protein>
    <recommendedName>
        <fullName evidence="8">Thymidylate kinase</fullName>
        <ecNumber evidence="8">2.7.4.9</ecNumber>
    </recommendedName>
    <alternativeName>
        <fullName evidence="8">dTMP kinase</fullName>
    </alternativeName>
</protein>
<keyword evidence="5 8" id="KW-0418">Kinase</keyword>
<keyword evidence="3 8" id="KW-0545">Nucleotide biosynthesis</keyword>
<evidence type="ECO:0000259" key="9">
    <source>
        <dbReference type="Pfam" id="PF02223"/>
    </source>
</evidence>
<sequence length="198" mass="22354">MHKGKLIVFEGLDGAGSSTQAGLLYERLNRAGHKSIISKEPTNNIIGGLIRGVLTKDWKIGEAGLQLLYAADRHHHAETKVMPALLEGINVILDRYFFSSYAYGGINIDIKWLENLNKGLPEPDLAFYIDVPPKECIHRIAASRYSLEYFEDLKKLSIARKNYRRLAKKYPNIVEIKGMAEPDKIADLVYKQAKDIVK</sequence>
<dbReference type="InterPro" id="IPR018094">
    <property type="entry name" value="Thymidylate_kinase"/>
</dbReference>
<keyword evidence="4 8" id="KW-0547">Nucleotide-binding</keyword>
<dbReference type="GO" id="GO:0006227">
    <property type="term" value="P:dUDP biosynthetic process"/>
    <property type="evidence" value="ECO:0007669"/>
    <property type="project" value="TreeGrafter"/>
</dbReference>
<dbReference type="GO" id="GO:0005524">
    <property type="term" value="F:ATP binding"/>
    <property type="evidence" value="ECO:0007669"/>
    <property type="project" value="UniProtKB-UniRule"/>
</dbReference>
<organism evidence="10 11">
    <name type="scientific">Candidatus Berkelbacteria bacterium RIFOXYA2_FULL_43_10</name>
    <dbReference type="NCBI Taxonomy" id="1797472"/>
    <lineage>
        <taxon>Bacteria</taxon>
        <taxon>Candidatus Berkelbacteria</taxon>
    </lineage>
</organism>
<dbReference type="Proteomes" id="UP000178583">
    <property type="component" value="Unassembled WGS sequence"/>
</dbReference>
<evidence type="ECO:0000256" key="7">
    <source>
        <dbReference type="ARBA" id="ARBA00048743"/>
    </source>
</evidence>
<dbReference type="InterPro" id="IPR039430">
    <property type="entry name" value="Thymidylate_kin-like_dom"/>
</dbReference>
<comment type="similarity">
    <text evidence="1 8">Belongs to the thymidylate kinase family.</text>
</comment>
<dbReference type="CDD" id="cd01672">
    <property type="entry name" value="TMPK"/>
    <property type="match status" value="1"/>
</dbReference>
<evidence type="ECO:0000256" key="2">
    <source>
        <dbReference type="ARBA" id="ARBA00022679"/>
    </source>
</evidence>
<dbReference type="PANTHER" id="PTHR10344">
    <property type="entry name" value="THYMIDYLATE KINASE"/>
    <property type="match status" value="1"/>
</dbReference>
<evidence type="ECO:0000256" key="1">
    <source>
        <dbReference type="ARBA" id="ARBA00009776"/>
    </source>
</evidence>
<dbReference type="Pfam" id="PF02223">
    <property type="entry name" value="Thymidylate_kin"/>
    <property type="match status" value="1"/>
</dbReference>
<accession>A0A1F5E5E9</accession>
<comment type="catalytic activity">
    <reaction evidence="7 8">
        <text>dTMP + ATP = dTDP + ADP</text>
        <dbReference type="Rhea" id="RHEA:13517"/>
        <dbReference type="ChEBI" id="CHEBI:30616"/>
        <dbReference type="ChEBI" id="CHEBI:58369"/>
        <dbReference type="ChEBI" id="CHEBI:63528"/>
        <dbReference type="ChEBI" id="CHEBI:456216"/>
        <dbReference type="EC" id="2.7.4.9"/>
    </reaction>
</comment>
<dbReference type="SUPFAM" id="SSF52540">
    <property type="entry name" value="P-loop containing nucleoside triphosphate hydrolases"/>
    <property type="match status" value="1"/>
</dbReference>
<dbReference type="AlphaFoldDB" id="A0A1F5E5E9"/>
<evidence type="ECO:0000256" key="4">
    <source>
        <dbReference type="ARBA" id="ARBA00022741"/>
    </source>
</evidence>
<evidence type="ECO:0000256" key="3">
    <source>
        <dbReference type="ARBA" id="ARBA00022727"/>
    </source>
</evidence>
<reference evidence="10 11" key="1">
    <citation type="journal article" date="2016" name="Nat. Commun.">
        <title>Thousands of microbial genomes shed light on interconnected biogeochemical processes in an aquifer system.</title>
        <authorList>
            <person name="Anantharaman K."/>
            <person name="Brown C.T."/>
            <person name="Hug L.A."/>
            <person name="Sharon I."/>
            <person name="Castelle C.J."/>
            <person name="Probst A.J."/>
            <person name="Thomas B.C."/>
            <person name="Singh A."/>
            <person name="Wilkins M.J."/>
            <person name="Karaoz U."/>
            <person name="Brodie E.L."/>
            <person name="Williams K.H."/>
            <person name="Hubbard S.S."/>
            <person name="Banfield J.F."/>
        </authorList>
    </citation>
    <scope>NUCLEOTIDE SEQUENCE [LARGE SCALE GENOMIC DNA]</scope>
</reference>
<dbReference type="GO" id="GO:0006233">
    <property type="term" value="P:dTDP biosynthetic process"/>
    <property type="evidence" value="ECO:0007669"/>
    <property type="project" value="InterPro"/>
</dbReference>
<proteinExistence type="inferred from homology"/>
<evidence type="ECO:0000256" key="5">
    <source>
        <dbReference type="ARBA" id="ARBA00022777"/>
    </source>
</evidence>
<dbReference type="InterPro" id="IPR027417">
    <property type="entry name" value="P-loop_NTPase"/>
</dbReference>
<dbReference type="EC" id="2.7.4.9" evidence="8"/>
<name>A0A1F5E5E9_9BACT</name>
<dbReference type="STRING" id="1797472.A2215_00710"/>
<evidence type="ECO:0000313" key="10">
    <source>
        <dbReference type="EMBL" id="OGD62536.1"/>
    </source>
</evidence>
<dbReference type="PANTHER" id="PTHR10344:SF4">
    <property type="entry name" value="UMP-CMP KINASE 2, MITOCHONDRIAL"/>
    <property type="match status" value="1"/>
</dbReference>
<dbReference type="NCBIfam" id="TIGR00041">
    <property type="entry name" value="DTMP_kinase"/>
    <property type="match status" value="1"/>
</dbReference>
<dbReference type="HAMAP" id="MF_00165">
    <property type="entry name" value="Thymidylate_kinase"/>
    <property type="match status" value="1"/>
</dbReference>